<feature type="compositionally biased region" description="Low complexity" evidence="1">
    <location>
        <begin position="142"/>
        <end position="158"/>
    </location>
</feature>
<keyword evidence="2" id="KW-0472">Membrane</keyword>
<name>A0A1D1VNF6_RAMVA</name>
<feature type="transmembrane region" description="Helical" evidence="2">
    <location>
        <begin position="73"/>
        <end position="97"/>
    </location>
</feature>
<dbReference type="EMBL" id="BDGG01000009">
    <property type="protein sequence ID" value="GAV03130.1"/>
    <property type="molecule type" value="Genomic_DNA"/>
</dbReference>
<keyword evidence="2" id="KW-1133">Transmembrane helix</keyword>
<evidence type="ECO:0000256" key="1">
    <source>
        <dbReference type="SAM" id="MobiDB-lite"/>
    </source>
</evidence>
<reference evidence="3 4" key="1">
    <citation type="journal article" date="2016" name="Nat. Commun.">
        <title>Extremotolerant tardigrade genome and improved radiotolerance of human cultured cells by tardigrade-unique protein.</title>
        <authorList>
            <person name="Hashimoto T."/>
            <person name="Horikawa D.D."/>
            <person name="Saito Y."/>
            <person name="Kuwahara H."/>
            <person name="Kozuka-Hata H."/>
            <person name="Shin-I T."/>
            <person name="Minakuchi Y."/>
            <person name="Ohishi K."/>
            <person name="Motoyama A."/>
            <person name="Aizu T."/>
            <person name="Enomoto A."/>
            <person name="Kondo K."/>
            <person name="Tanaka S."/>
            <person name="Hara Y."/>
            <person name="Koshikawa S."/>
            <person name="Sagara H."/>
            <person name="Miura T."/>
            <person name="Yokobori S."/>
            <person name="Miyagawa K."/>
            <person name="Suzuki Y."/>
            <person name="Kubo T."/>
            <person name="Oyama M."/>
            <person name="Kohara Y."/>
            <person name="Fujiyama A."/>
            <person name="Arakawa K."/>
            <person name="Katayama T."/>
            <person name="Toyoda A."/>
            <person name="Kunieda T."/>
        </authorList>
    </citation>
    <scope>NUCLEOTIDE SEQUENCE [LARGE SCALE GENOMIC DNA]</scope>
    <source>
        <strain evidence="3 4">YOKOZUNA-1</strain>
    </source>
</reference>
<protein>
    <submittedName>
        <fullName evidence="3">Uncharacterized protein</fullName>
    </submittedName>
</protein>
<keyword evidence="2" id="KW-0812">Transmembrane</keyword>
<sequence length="166" mass="18083">MPVNDTCKIVFARDAPILCYCLEACATRITPMPSVIVFPGGAHLQCYWLEACATWKSDLVVCLSSSSMPKARYFFTVKYFVLSVLASTMSIFNVVTYGSATATVRTPTVVRTAAVSSVAAVQFLPTAYPGEEPRRPRPSHPPTRTSSSSTNQSYLPSTWNSSKVVL</sequence>
<gene>
    <name evidence="3" type="primary">RvY_13605-1</name>
    <name evidence="3" type="synonym">RvY_13605.1</name>
    <name evidence="3" type="ORF">RvY_13605</name>
</gene>
<keyword evidence="4" id="KW-1185">Reference proteome</keyword>
<evidence type="ECO:0000313" key="4">
    <source>
        <dbReference type="Proteomes" id="UP000186922"/>
    </source>
</evidence>
<comment type="caution">
    <text evidence="3">The sequence shown here is derived from an EMBL/GenBank/DDBJ whole genome shotgun (WGS) entry which is preliminary data.</text>
</comment>
<accession>A0A1D1VNF6</accession>
<proteinExistence type="predicted"/>
<evidence type="ECO:0000313" key="3">
    <source>
        <dbReference type="EMBL" id="GAV03130.1"/>
    </source>
</evidence>
<dbReference type="Proteomes" id="UP000186922">
    <property type="component" value="Unassembled WGS sequence"/>
</dbReference>
<feature type="region of interest" description="Disordered" evidence="1">
    <location>
        <begin position="128"/>
        <end position="166"/>
    </location>
</feature>
<dbReference type="AlphaFoldDB" id="A0A1D1VNF6"/>
<evidence type="ECO:0000256" key="2">
    <source>
        <dbReference type="SAM" id="Phobius"/>
    </source>
</evidence>
<organism evidence="3 4">
    <name type="scientific">Ramazzottius varieornatus</name>
    <name type="common">Water bear</name>
    <name type="synonym">Tardigrade</name>
    <dbReference type="NCBI Taxonomy" id="947166"/>
    <lineage>
        <taxon>Eukaryota</taxon>
        <taxon>Metazoa</taxon>
        <taxon>Ecdysozoa</taxon>
        <taxon>Tardigrada</taxon>
        <taxon>Eutardigrada</taxon>
        <taxon>Parachela</taxon>
        <taxon>Hypsibioidea</taxon>
        <taxon>Ramazzottiidae</taxon>
        <taxon>Ramazzottius</taxon>
    </lineage>
</organism>